<dbReference type="EMBL" id="JARQWQ010000048">
    <property type="protein sequence ID" value="KAK2557600.1"/>
    <property type="molecule type" value="Genomic_DNA"/>
</dbReference>
<proteinExistence type="predicted"/>
<organism evidence="2 3">
    <name type="scientific">Acropora cervicornis</name>
    <name type="common">Staghorn coral</name>
    <dbReference type="NCBI Taxonomy" id="6130"/>
    <lineage>
        <taxon>Eukaryota</taxon>
        <taxon>Metazoa</taxon>
        <taxon>Cnidaria</taxon>
        <taxon>Anthozoa</taxon>
        <taxon>Hexacorallia</taxon>
        <taxon>Scleractinia</taxon>
        <taxon>Astrocoeniina</taxon>
        <taxon>Acroporidae</taxon>
        <taxon>Acropora</taxon>
    </lineage>
</organism>
<gene>
    <name evidence="2" type="ORF">P5673_019952</name>
</gene>
<evidence type="ECO:0000313" key="3">
    <source>
        <dbReference type="Proteomes" id="UP001249851"/>
    </source>
</evidence>
<dbReference type="AlphaFoldDB" id="A0AAD9V1T2"/>
<evidence type="ECO:0000313" key="2">
    <source>
        <dbReference type="EMBL" id="KAK2557600.1"/>
    </source>
</evidence>
<dbReference type="PANTHER" id="PTHR21301">
    <property type="entry name" value="REVERSE TRANSCRIPTASE"/>
    <property type="match status" value="1"/>
</dbReference>
<accession>A0AAD9V1T2</accession>
<comment type="caution">
    <text evidence="2">The sequence shown here is derived from an EMBL/GenBank/DDBJ whole genome shotgun (WGS) entry which is preliminary data.</text>
</comment>
<reference evidence="2" key="2">
    <citation type="journal article" date="2023" name="Science">
        <title>Genomic signatures of disease resistance in endangered staghorn corals.</title>
        <authorList>
            <person name="Vollmer S.V."/>
            <person name="Selwyn J.D."/>
            <person name="Despard B.A."/>
            <person name="Roesel C.L."/>
        </authorList>
    </citation>
    <scope>NUCLEOTIDE SEQUENCE</scope>
    <source>
        <strain evidence="2">K2</strain>
    </source>
</reference>
<protein>
    <recommendedName>
        <fullName evidence="1">Helix-turn-helix domain-containing protein</fullName>
    </recommendedName>
</protein>
<dbReference type="PANTHER" id="PTHR21301:SF10">
    <property type="entry name" value="REVERSE TRANSCRIPTASE DOMAIN-CONTAINING PROTEIN"/>
    <property type="match status" value="1"/>
</dbReference>
<keyword evidence="3" id="KW-1185">Reference proteome</keyword>
<sequence length="201" mass="23985">MASPYANLFMHDLESKLLAWVPVKPFIWLRYIDDIFMVWTEGEEKLLEFLKNINHFHDKIKFTFDWSRDCINYLDVQVINKGGVIETDLYRKPTDKHQYLYHTSCHPKSCKRSIPYSQALRLKRICSTPASFENRAKELTHFLVARGYQYKFVCDQIQKVRGMDRDKLIKGNPQPPIDRIPFTARYHPRLHNLESHNQEKL</sequence>
<reference evidence="2" key="1">
    <citation type="journal article" date="2023" name="G3 (Bethesda)">
        <title>Whole genome assembly and annotation of the endangered Caribbean coral Acropora cervicornis.</title>
        <authorList>
            <person name="Selwyn J.D."/>
            <person name="Vollmer S.V."/>
        </authorList>
    </citation>
    <scope>NUCLEOTIDE SEQUENCE</scope>
    <source>
        <strain evidence="2">K2</strain>
    </source>
</reference>
<dbReference type="Proteomes" id="UP001249851">
    <property type="component" value="Unassembled WGS sequence"/>
</dbReference>
<evidence type="ECO:0000259" key="1">
    <source>
        <dbReference type="Pfam" id="PF26215"/>
    </source>
</evidence>
<feature type="domain" description="Helix-turn-helix" evidence="1">
    <location>
        <begin position="98"/>
        <end position="157"/>
    </location>
</feature>
<dbReference type="Pfam" id="PF26215">
    <property type="entry name" value="HTH_animal"/>
    <property type="match status" value="1"/>
</dbReference>
<name>A0AAD9V1T2_ACRCE</name>
<dbReference type="InterPro" id="IPR058912">
    <property type="entry name" value="HTH_animal"/>
</dbReference>